<accession>A0A2W1NEB3</accession>
<organism evidence="1 2">
    <name type="scientific">Paenibacillus xerothermodurans</name>
    <dbReference type="NCBI Taxonomy" id="1977292"/>
    <lineage>
        <taxon>Bacteria</taxon>
        <taxon>Bacillati</taxon>
        <taxon>Bacillota</taxon>
        <taxon>Bacilli</taxon>
        <taxon>Bacillales</taxon>
        <taxon>Paenibacillaceae</taxon>
        <taxon>Paenibacillus</taxon>
    </lineage>
</organism>
<gene>
    <name evidence="1" type="ORF">CBW46_000230</name>
</gene>
<name>A0A2W1NEB3_PAEXE</name>
<comment type="caution">
    <text evidence="1">The sequence shown here is derived from an EMBL/GenBank/DDBJ whole genome shotgun (WGS) entry which is preliminary data.</text>
</comment>
<evidence type="ECO:0000313" key="2">
    <source>
        <dbReference type="Proteomes" id="UP000214746"/>
    </source>
</evidence>
<keyword evidence="2" id="KW-1185">Reference proteome</keyword>
<protein>
    <submittedName>
        <fullName evidence="1">Uncharacterized protein</fullName>
    </submittedName>
</protein>
<sequence length="111" mass="12098">MTGADFFRGQAVFGEGLTGVGGDQCKIPAYVRGEIMRRFNGGGFFRGQAVFGYRPLSPGRFTLWQTAGGPAHMTYSQHAALLTGYDENHVNSNDPLGNRTKASVVIFQHAW</sequence>
<reference evidence="1" key="1">
    <citation type="submission" date="2018-06" db="EMBL/GenBank/DDBJ databases">
        <title>Paenibacillus xerothermodurans sp. nov. an extremely dry heat resistant spore forming bacterium isolated from the soil of Cape Canaveral, Florida.</title>
        <authorList>
            <person name="Seuylemezian A."/>
            <person name="Kaur N."/>
            <person name="Patil P."/>
            <person name="Patil P."/>
            <person name="Mayilraj S."/>
            <person name="Vaishampayan P."/>
        </authorList>
    </citation>
    <scope>NUCLEOTIDE SEQUENCE [LARGE SCALE GENOMIC DNA]</scope>
    <source>
        <strain evidence="1">ATCC 27380</strain>
    </source>
</reference>
<dbReference type="RefSeq" id="WP_089198035.1">
    <property type="nucleotide sequence ID" value="NZ_NHRJ02000001.1"/>
</dbReference>
<dbReference type="Proteomes" id="UP000214746">
    <property type="component" value="Unassembled WGS sequence"/>
</dbReference>
<dbReference type="AlphaFoldDB" id="A0A2W1NEB3"/>
<evidence type="ECO:0000313" key="1">
    <source>
        <dbReference type="EMBL" id="PZE22264.1"/>
    </source>
</evidence>
<dbReference type="EMBL" id="NHRJ02000001">
    <property type="protein sequence ID" value="PZE22264.1"/>
    <property type="molecule type" value="Genomic_DNA"/>
</dbReference>
<proteinExistence type="predicted"/>
<dbReference type="Gene3D" id="3.90.70.10">
    <property type="entry name" value="Cysteine proteinases"/>
    <property type="match status" value="1"/>
</dbReference>